<feature type="region of interest" description="Disordered" evidence="1">
    <location>
        <begin position="162"/>
        <end position="273"/>
    </location>
</feature>
<feature type="compositionally biased region" description="Basic residues" evidence="1">
    <location>
        <begin position="262"/>
        <end position="273"/>
    </location>
</feature>
<protein>
    <submittedName>
        <fullName evidence="2">Uncharacterized protein</fullName>
    </submittedName>
</protein>
<keyword evidence="3" id="KW-1185">Reference proteome</keyword>
<dbReference type="Proteomes" id="UP000233551">
    <property type="component" value="Unassembled WGS sequence"/>
</dbReference>
<accession>A0A2I0JZI3</accession>
<comment type="caution">
    <text evidence="2">The sequence shown here is derived from an EMBL/GenBank/DDBJ whole genome shotgun (WGS) entry which is preliminary data.</text>
</comment>
<name>A0A2I0JZI3_PUNGR</name>
<organism evidence="2 3">
    <name type="scientific">Punica granatum</name>
    <name type="common">Pomegranate</name>
    <dbReference type="NCBI Taxonomy" id="22663"/>
    <lineage>
        <taxon>Eukaryota</taxon>
        <taxon>Viridiplantae</taxon>
        <taxon>Streptophyta</taxon>
        <taxon>Embryophyta</taxon>
        <taxon>Tracheophyta</taxon>
        <taxon>Spermatophyta</taxon>
        <taxon>Magnoliopsida</taxon>
        <taxon>eudicotyledons</taxon>
        <taxon>Gunneridae</taxon>
        <taxon>Pentapetalae</taxon>
        <taxon>rosids</taxon>
        <taxon>malvids</taxon>
        <taxon>Myrtales</taxon>
        <taxon>Lythraceae</taxon>
        <taxon>Punica</taxon>
    </lineage>
</organism>
<feature type="compositionally biased region" description="Basic and acidic residues" evidence="1">
    <location>
        <begin position="164"/>
        <end position="173"/>
    </location>
</feature>
<evidence type="ECO:0000313" key="2">
    <source>
        <dbReference type="EMBL" id="PKI61731.1"/>
    </source>
</evidence>
<gene>
    <name evidence="2" type="ORF">CRG98_017875</name>
</gene>
<feature type="compositionally biased region" description="Basic residues" evidence="1">
    <location>
        <begin position="235"/>
        <end position="244"/>
    </location>
</feature>
<evidence type="ECO:0000256" key="1">
    <source>
        <dbReference type="SAM" id="MobiDB-lite"/>
    </source>
</evidence>
<reference evidence="2 3" key="1">
    <citation type="submission" date="2017-11" db="EMBL/GenBank/DDBJ databases">
        <title>De-novo sequencing of pomegranate (Punica granatum L.) genome.</title>
        <authorList>
            <person name="Akparov Z."/>
            <person name="Amiraslanov A."/>
            <person name="Hajiyeva S."/>
            <person name="Abbasov M."/>
            <person name="Kaur K."/>
            <person name="Hamwieh A."/>
            <person name="Solovyev V."/>
            <person name="Salamov A."/>
            <person name="Braich B."/>
            <person name="Kosarev P."/>
            <person name="Mahmoud A."/>
            <person name="Hajiyev E."/>
            <person name="Babayeva S."/>
            <person name="Izzatullayeva V."/>
            <person name="Mammadov A."/>
            <person name="Mammadov A."/>
            <person name="Sharifova S."/>
            <person name="Ojaghi J."/>
            <person name="Eynullazada K."/>
            <person name="Bayramov B."/>
            <person name="Abdulazimova A."/>
            <person name="Shahmuradov I."/>
        </authorList>
    </citation>
    <scope>NUCLEOTIDE SEQUENCE [LARGE SCALE GENOMIC DNA]</scope>
    <source>
        <strain evidence="3">cv. AG2017</strain>
        <tissue evidence="2">Leaf</tissue>
    </source>
</reference>
<evidence type="ECO:0000313" key="3">
    <source>
        <dbReference type="Proteomes" id="UP000233551"/>
    </source>
</evidence>
<dbReference type="AlphaFoldDB" id="A0A2I0JZI3"/>
<proteinExistence type="predicted"/>
<sequence>MVSGDFFSRVSVKHPREGYSRQPSQIDHLRSSPFFHGKASRGPNLLSTTEHAISSGASPPPPCPCTHPRRTLCLSLYVLARRLPGLSIRANPSKGNRTVPKTYYRFCRTYSICLSSWDPAPRAFPRTVAHAYPYSGKVKNNAQVYTFLRTLSGLSLFTSIGKGSDQEGTPHEAEDSDDRANYSTSTQASPLRSSDTSGQIGPSPSTTCNNKPRGKTHPTSRAPILQGVPSTGATRHGRERRSHKASTTDHVNNEDRGILVQHSRRGNLGHLHS</sequence>
<dbReference type="EMBL" id="PGOL01001011">
    <property type="protein sequence ID" value="PKI61731.1"/>
    <property type="molecule type" value="Genomic_DNA"/>
</dbReference>
<feature type="compositionally biased region" description="Polar residues" evidence="1">
    <location>
        <begin position="181"/>
        <end position="210"/>
    </location>
</feature>